<dbReference type="Pfam" id="PF01551">
    <property type="entry name" value="Peptidase_M23"/>
    <property type="match status" value="1"/>
</dbReference>
<accession>E6Q2J3</accession>
<dbReference type="Gene3D" id="2.70.70.10">
    <property type="entry name" value="Glucose Permease (Domain IIA)"/>
    <property type="match status" value="1"/>
</dbReference>
<reference evidence="5" key="1">
    <citation type="submission" date="2009-10" db="EMBL/GenBank/DDBJ databases">
        <title>Diversity of trophic interactions inside an arsenic-rich microbial ecosystem.</title>
        <authorList>
            <person name="Bertin P.N."/>
            <person name="Heinrich-Salmeron A."/>
            <person name="Pelletier E."/>
            <person name="Goulhen-Chollet F."/>
            <person name="Arsene-Ploetze F."/>
            <person name="Gallien S."/>
            <person name="Calteau A."/>
            <person name="Vallenet D."/>
            <person name="Casiot C."/>
            <person name="Chane-Woon-Ming B."/>
            <person name="Giloteaux L."/>
            <person name="Barakat M."/>
            <person name="Bonnefoy V."/>
            <person name="Bruneel O."/>
            <person name="Chandler M."/>
            <person name="Cleiss J."/>
            <person name="Duran R."/>
            <person name="Elbaz-Poulichet F."/>
            <person name="Fonknechten N."/>
            <person name="Lauga B."/>
            <person name="Mornico D."/>
            <person name="Ortet P."/>
            <person name="Schaeffer C."/>
            <person name="Siguier P."/>
            <person name="Alexander Thil Smith A."/>
            <person name="Van Dorsselaer A."/>
            <person name="Weissenbach J."/>
            <person name="Medigue C."/>
            <person name="Le Paslier D."/>
        </authorList>
    </citation>
    <scope>NUCLEOTIDE SEQUENCE</scope>
</reference>
<gene>
    <name evidence="5" type="ORF">CARN4_0661</name>
</gene>
<dbReference type="AlphaFoldDB" id="E6Q2J3"/>
<dbReference type="EMBL" id="CABO01000018">
    <property type="protein sequence ID" value="CBI01403.1"/>
    <property type="molecule type" value="Genomic_DNA"/>
</dbReference>
<keyword evidence="3" id="KW-1133">Transmembrane helix</keyword>
<evidence type="ECO:0000259" key="4">
    <source>
        <dbReference type="Pfam" id="PF01551"/>
    </source>
</evidence>
<dbReference type="InterPro" id="IPR011055">
    <property type="entry name" value="Dup_hybrid_motif"/>
</dbReference>
<keyword evidence="3" id="KW-0812">Transmembrane</keyword>
<dbReference type="GO" id="GO:0004222">
    <property type="term" value="F:metalloendopeptidase activity"/>
    <property type="evidence" value="ECO:0007669"/>
    <property type="project" value="TreeGrafter"/>
</dbReference>
<evidence type="ECO:0000256" key="3">
    <source>
        <dbReference type="SAM" id="Phobius"/>
    </source>
</evidence>
<dbReference type="SUPFAM" id="SSF51261">
    <property type="entry name" value="Duplicated hybrid motif"/>
    <property type="match status" value="1"/>
</dbReference>
<proteinExistence type="predicted"/>
<keyword evidence="3" id="KW-0472">Membrane</keyword>
<comment type="caution">
    <text evidence="5">The sequence shown here is derived from an EMBL/GenBank/DDBJ whole genome shotgun (WGS) entry which is preliminary data.</text>
</comment>
<dbReference type="PANTHER" id="PTHR21666:SF289">
    <property type="entry name" value="L-ALA--D-GLU ENDOPEPTIDASE"/>
    <property type="match status" value="1"/>
</dbReference>
<sequence length="306" mass="33193">MFLDRYHVKLVPHNGERIWRFVLSRRTIVIACTALALVVMGSATFALVTAGMAHHEVAHLRAVTMHQGRTVTSIDRQTEQLRATLERVERENQRIEAAIGMPVHASKPVRIEKKASRGASKVSLVRARLREIAAVAARAAALSQRSRARAVRVLNLGNITALAQAALVAHIPSIDPVAGAEITGCFCYRTYPDVEFHEGVDLGANWGEPVRATAAGIVTAASYDGGYGLMVDIDHENGYVTWYAHLSSAEVHVGEHVLKGQPIGRVGMTGFATGPHVHYQVMHDGTPVDPTPFLDGVPRNVIADRS</sequence>
<dbReference type="InterPro" id="IPR050570">
    <property type="entry name" value="Cell_wall_metabolism_enzyme"/>
</dbReference>
<protein>
    <submittedName>
        <fullName evidence="5">Putative Peptidase M23B</fullName>
    </submittedName>
</protein>
<name>E6Q2J3_9ZZZZ</name>
<feature type="transmembrane region" description="Helical" evidence="3">
    <location>
        <begin position="27"/>
        <end position="53"/>
    </location>
</feature>
<feature type="coiled-coil region" evidence="2">
    <location>
        <begin position="71"/>
        <end position="98"/>
    </location>
</feature>
<organism evidence="5">
    <name type="scientific">mine drainage metagenome</name>
    <dbReference type="NCBI Taxonomy" id="410659"/>
    <lineage>
        <taxon>unclassified sequences</taxon>
        <taxon>metagenomes</taxon>
        <taxon>ecological metagenomes</taxon>
    </lineage>
</organism>
<dbReference type="InterPro" id="IPR016047">
    <property type="entry name" value="M23ase_b-sheet_dom"/>
</dbReference>
<feature type="domain" description="M23ase beta-sheet core" evidence="4">
    <location>
        <begin position="196"/>
        <end position="290"/>
    </location>
</feature>
<evidence type="ECO:0000313" key="5">
    <source>
        <dbReference type="EMBL" id="CBI01403.1"/>
    </source>
</evidence>
<keyword evidence="2" id="KW-0175">Coiled coil</keyword>
<evidence type="ECO:0000256" key="1">
    <source>
        <dbReference type="ARBA" id="ARBA00022729"/>
    </source>
</evidence>
<dbReference type="CDD" id="cd12797">
    <property type="entry name" value="M23_peptidase"/>
    <property type="match status" value="1"/>
</dbReference>
<dbReference type="PANTHER" id="PTHR21666">
    <property type="entry name" value="PEPTIDASE-RELATED"/>
    <property type="match status" value="1"/>
</dbReference>
<evidence type="ECO:0000256" key="2">
    <source>
        <dbReference type="SAM" id="Coils"/>
    </source>
</evidence>
<keyword evidence="1" id="KW-0732">Signal</keyword>